<dbReference type="GO" id="GO:0046872">
    <property type="term" value="F:metal ion binding"/>
    <property type="evidence" value="ECO:0007669"/>
    <property type="project" value="UniProtKB-KW"/>
</dbReference>
<dbReference type="AlphaFoldDB" id="A0A6J6MHM4"/>
<dbReference type="InterPro" id="IPR017969">
    <property type="entry name" value="Heavy-metal-associated_CS"/>
</dbReference>
<dbReference type="InterPro" id="IPR006121">
    <property type="entry name" value="HMA_dom"/>
</dbReference>
<evidence type="ECO:0000259" key="2">
    <source>
        <dbReference type="PROSITE" id="PS50846"/>
    </source>
</evidence>
<accession>A0A6J6MHM4</accession>
<sequence>MTQQTINIKGMTCGHCEGRVTAELLKIVGVTSVVASAEKATAVIETSSDIAPDLVASAVREAGYSVNK</sequence>
<dbReference type="CDD" id="cd00371">
    <property type="entry name" value="HMA"/>
    <property type="match status" value="1"/>
</dbReference>
<proteinExistence type="predicted"/>
<reference evidence="3" key="1">
    <citation type="submission" date="2020-05" db="EMBL/GenBank/DDBJ databases">
        <authorList>
            <person name="Chiriac C."/>
            <person name="Salcher M."/>
            <person name="Ghai R."/>
            <person name="Kavagutti S V."/>
        </authorList>
    </citation>
    <scope>NUCLEOTIDE SEQUENCE</scope>
</reference>
<gene>
    <name evidence="3" type="ORF">UFOPK2288_01079</name>
</gene>
<dbReference type="InterPro" id="IPR036163">
    <property type="entry name" value="HMA_dom_sf"/>
</dbReference>
<protein>
    <submittedName>
        <fullName evidence="3">Unannotated protein</fullName>
    </submittedName>
</protein>
<feature type="domain" description="HMA" evidence="2">
    <location>
        <begin position="2"/>
        <end position="67"/>
    </location>
</feature>
<evidence type="ECO:0000313" key="3">
    <source>
        <dbReference type="EMBL" id="CAB4671833.1"/>
    </source>
</evidence>
<dbReference type="Gene3D" id="3.30.70.100">
    <property type="match status" value="1"/>
</dbReference>
<dbReference type="SUPFAM" id="SSF55008">
    <property type="entry name" value="HMA, heavy metal-associated domain"/>
    <property type="match status" value="1"/>
</dbReference>
<keyword evidence="1" id="KW-0479">Metal-binding</keyword>
<dbReference type="EMBL" id="CAEZWS010000072">
    <property type="protein sequence ID" value="CAB4671833.1"/>
    <property type="molecule type" value="Genomic_DNA"/>
</dbReference>
<name>A0A6J6MHM4_9ZZZZ</name>
<organism evidence="3">
    <name type="scientific">freshwater metagenome</name>
    <dbReference type="NCBI Taxonomy" id="449393"/>
    <lineage>
        <taxon>unclassified sequences</taxon>
        <taxon>metagenomes</taxon>
        <taxon>ecological metagenomes</taxon>
    </lineage>
</organism>
<evidence type="ECO:0000256" key="1">
    <source>
        <dbReference type="ARBA" id="ARBA00022723"/>
    </source>
</evidence>
<dbReference type="PROSITE" id="PS50846">
    <property type="entry name" value="HMA_2"/>
    <property type="match status" value="1"/>
</dbReference>
<dbReference type="PROSITE" id="PS01047">
    <property type="entry name" value="HMA_1"/>
    <property type="match status" value="1"/>
</dbReference>
<dbReference type="Pfam" id="PF00403">
    <property type="entry name" value="HMA"/>
    <property type="match status" value="1"/>
</dbReference>